<feature type="transmembrane region" description="Helical" evidence="1">
    <location>
        <begin position="1419"/>
        <end position="1437"/>
    </location>
</feature>
<feature type="transmembrane region" description="Helical" evidence="1">
    <location>
        <begin position="1311"/>
        <end position="1331"/>
    </location>
</feature>
<feature type="transmembrane region" description="Helical" evidence="1">
    <location>
        <begin position="1378"/>
        <end position="1398"/>
    </location>
</feature>
<feature type="transmembrane region" description="Helical" evidence="1">
    <location>
        <begin position="1173"/>
        <end position="1196"/>
    </location>
</feature>
<proteinExistence type="predicted"/>
<keyword evidence="1" id="KW-0472">Membrane</keyword>
<sequence length="1573" mass="182117">MINSIYVQAPNCKTILVMNFSINNCSFQDSDFIRFGSSSTIQNLELFNCLMKNFILIHKIKTIQSVISGTQEGYIFQKFKIYDSLYQQSVLVEIPQYGLEEISLSLIGIQLYQLKSLDPVGDRKYYLFAISATFFNAFDITLIRSPGCKEFSIVKAYTVIISNLNITSSLKQQPFYFGKLKEESLNQVLYVEAQIIELSDIFIYNQLGVDVKFLDLNLIQIFSNQQGNLKLDNFLFTNLQLIKTIFSDISTVLFISSTVPHNITFSNSIFQGISLNELVQDTKISSAALAVFQSELSKVRFINNFIIDVIVLNSSNSILLIQVLQLEIFNLTSINVNNFQSYLEKYRDEQFIIIDYQDSPSINSLGGLINFQIQNLLILNSYFINSTGLQGGVLSITTKQNGLINITNCNFINQSTSISNSQDGKGGSILINSENSYLNLFVSDTNFINSKSGFIGGVIYFKPSFYQVAISLNNLFLKDVYAIYNSAFSFQMSELNARSVSFISIKNVNVENNFLEFLAYLSQFNLDINNYQINQDSAVFGLKDCQVLLDNSQFNGFTFQPIFYFKFVKRILINNLILQNITYLSSKLIYFENEQGLKSTLLVKMLQIRDCSTYEKDLQISDKKYSQDLKNLNNYLQSLIQGDKLNTLIQMNLYQNISQAHVKQLNLIQNNCTICNSGIFYLNDDQSNSSLRLLGLSFLYNFCGLDSCFLAKSQDNQKYILLSKSKFINNKAQIGGAIRSDNYGFLIKQCIFIQNEAKSKGGAIYYQNKKQNLKIFDVYFYSNKAQIGGAIYDQNLYNNNSIQFYFIGNNASLYGNNIATQANVLQLLINDVPQISKTKYQDNQTINEIFFINKSKPTKFFYFPSGSDLNRYQKFNKSSTSFQKLLFDISIKAYNFQIEQMIEQKNTNCSFNSQLVQNMGNQEQDINKSAIAQVIYDDSKYLYNLNHLSFTLDPYLEQNYYLKTDVQCDSVNFTNYFLRFYSKSFKCQIGEYFQDKQCLKCDSNQGYYSVEYKAIQCQRMNIQMIKSTTGALIELQPGYWRPTLRSNKIEQCKTYPNRCLGSWSVSDQSCDIGAIGALCEQCDIYNIRGHGSFLNNKVQNCQECGGLSYQFIFMILETFWIVLLIGLTIKSNSFSNKQLFKLKCLYKHFGTIHKQMIDQTSTLIKLANNNFQILSLIDTFQISIFSNLTNVVLFFGDSTYMVTYQLDCAIPYITNINYEYAHFILMLLLPLFHFALGCFIFFLLLLRKKVIFSKSQIYCAIIYLYCLNQQNIVKWGVSLITKRSLSGIDWIQANVENKYDTQVHQDWSIRFIYPILIIYGIIIPLFLYLQLTKIKDCLDEKNSRLKYSYLYNEYNQESYYWEIIKMLQKLSIILIVNYYEQFILVKGIIIILIILTYYKLCQQFQPYKLQSLSIIDVKTSFLLSVTMLLGLLLYVVQQENIMYLNYLIQMIMIFLILALAEALLHRIFIAYISKLNLQLDFIRKIIIRRFPNITQQIKFLKPYLLLRKDQEQRIQLRFRKIKQYLKSQSKLTNNKQIVLSFKESSLIVSNPLSQNTTRPFINTERNQNTKILD</sequence>
<accession>A0A8S1JWH8</accession>
<dbReference type="EMBL" id="CAJJDN010000002">
    <property type="protein sequence ID" value="CAD8046891.1"/>
    <property type="molecule type" value="Genomic_DNA"/>
</dbReference>
<dbReference type="Proteomes" id="UP000692954">
    <property type="component" value="Unassembled WGS sequence"/>
</dbReference>
<name>A0A8S1JWH8_9CILI</name>
<keyword evidence="3" id="KW-1185">Reference proteome</keyword>
<dbReference type="OrthoDB" id="307937at2759"/>
<organism evidence="2 3">
    <name type="scientific">Paramecium sonneborni</name>
    <dbReference type="NCBI Taxonomy" id="65129"/>
    <lineage>
        <taxon>Eukaryota</taxon>
        <taxon>Sar</taxon>
        <taxon>Alveolata</taxon>
        <taxon>Ciliophora</taxon>
        <taxon>Intramacronucleata</taxon>
        <taxon>Oligohymenophorea</taxon>
        <taxon>Peniculida</taxon>
        <taxon>Parameciidae</taxon>
        <taxon>Paramecium</taxon>
    </lineage>
</organism>
<protein>
    <recommendedName>
        <fullName evidence="4">Transmembrane protein</fullName>
    </recommendedName>
</protein>
<comment type="caution">
    <text evidence="2">The sequence shown here is derived from an EMBL/GenBank/DDBJ whole genome shotgun (WGS) entry which is preliminary data.</text>
</comment>
<dbReference type="PANTHER" id="PTHR11319:SF35">
    <property type="entry name" value="OUTER MEMBRANE PROTEIN PMPC-RELATED"/>
    <property type="match status" value="1"/>
</dbReference>
<reference evidence="2" key="1">
    <citation type="submission" date="2021-01" db="EMBL/GenBank/DDBJ databases">
        <authorList>
            <consortium name="Genoscope - CEA"/>
            <person name="William W."/>
        </authorList>
    </citation>
    <scope>NUCLEOTIDE SEQUENCE</scope>
</reference>
<feature type="transmembrane region" description="Helical" evidence="1">
    <location>
        <begin position="1107"/>
        <end position="1129"/>
    </location>
</feature>
<evidence type="ECO:0000313" key="2">
    <source>
        <dbReference type="EMBL" id="CAD8046891.1"/>
    </source>
</evidence>
<keyword evidence="1" id="KW-1133">Transmembrane helix</keyword>
<feature type="transmembrane region" description="Helical" evidence="1">
    <location>
        <begin position="1443"/>
        <end position="1464"/>
    </location>
</feature>
<dbReference type="PANTHER" id="PTHR11319">
    <property type="entry name" value="G PROTEIN-COUPLED RECEPTOR-RELATED"/>
    <property type="match status" value="1"/>
</dbReference>
<keyword evidence="1" id="KW-0812">Transmembrane</keyword>
<evidence type="ECO:0008006" key="4">
    <source>
        <dbReference type="Google" id="ProtNLM"/>
    </source>
</evidence>
<gene>
    <name evidence="2" type="ORF">PSON_ATCC_30995.1.T0020118</name>
</gene>
<evidence type="ECO:0000256" key="1">
    <source>
        <dbReference type="SAM" id="Phobius"/>
    </source>
</evidence>
<feature type="transmembrane region" description="Helical" evidence="1">
    <location>
        <begin position="1220"/>
        <end position="1246"/>
    </location>
</feature>
<evidence type="ECO:0000313" key="3">
    <source>
        <dbReference type="Proteomes" id="UP000692954"/>
    </source>
</evidence>